<evidence type="ECO:0000256" key="8">
    <source>
        <dbReference type="SAM" id="Phobius"/>
    </source>
</evidence>
<name>A0A411HRE2_PROBE</name>
<evidence type="ECO:0000256" key="1">
    <source>
        <dbReference type="ARBA" id="ARBA00004651"/>
    </source>
</evidence>
<proteinExistence type="evidence at transcript level"/>
<evidence type="ECO:0000256" key="4">
    <source>
        <dbReference type="ARBA" id="ARBA00022692"/>
    </source>
</evidence>
<sequence length="248" mass="29477">MLDRRSIRITVQMKGLTTRPRDDAYKKEVDAREILYTCRKEGSLYTATIFFYLNGFSVILLFLKLATKWPDFMQYWQDTEVFIRCKIILPNRYSYVLFLIIGAAIVEHTLLITYSMTAEEYKKYQTNNTTRFEHFLARDSHIFKHISYTWYMGTFVKVISLANTFYWNFMDVFIIAMSIALAAMLKLINYRIRAARQVRAIIWTDLRRNYDRICELSFRVEDIMSPLILTSFASNLYFILVQLHGSVK</sequence>
<dbReference type="GO" id="GO:0050916">
    <property type="term" value="P:sensory perception of sweet taste"/>
    <property type="evidence" value="ECO:0007669"/>
    <property type="project" value="UniProtKB-ARBA"/>
</dbReference>
<accession>A0A411HRE2</accession>
<evidence type="ECO:0000256" key="7">
    <source>
        <dbReference type="ARBA" id="ARBA00023170"/>
    </source>
</evidence>
<dbReference type="GO" id="GO:0005886">
    <property type="term" value="C:plasma membrane"/>
    <property type="evidence" value="ECO:0007669"/>
    <property type="project" value="UniProtKB-SubCell"/>
</dbReference>
<organism evidence="9">
    <name type="scientific">Protaetia brevitarsis</name>
    <name type="common">White-spotted flower chafer beetle</name>
    <name type="synonym">Liocola brevitarsis</name>
    <dbReference type="NCBI Taxonomy" id="348688"/>
    <lineage>
        <taxon>Eukaryota</taxon>
        <taxon>Metazoa</taxon>
        <taxon>Ecdysozoa</taxon>
        <taxon>Arthropoda</taxon>
        <taxon>Hexapoda</taxon>
        <taxon>Insecta</taxon>
        <taxon>Pterygota</taxon>
        <taxon>Neoptera</taxon>
        <taxon>Endopterygota</taxon>
        <taxon>Coleoptera</taxon>
        <taxon>Polyphaga</taxon>
        <taxon>Scarabaeiformia</taxon>
        <taxon>Scarabaeidae</taxon>
        <taxon>Cetoniinae</taxon>
        <taxon>Protaetia</taxon>
        <taxon>Liocola</taxon>
    </lineage>
</organism>
<dbReference type="GO" id="GO:0008527">
    <property type="term" value="F:taste receptor activity"/>
    <property type="evidence" value="ECO:0007669"/>
    <property type="project" value="InterPro"/>
</dbReference>
<keyword evidence="5 8" id="KW-1133">Transmembrane helix</keyword>
<gene>
    <name evidence="9" type="primary">GR5</name>
</gene>
<feature type="transmembrane region" description="Helical" evidence="8">
    <location>
        <begin position="172"/>
        <end position="189"/>
    </location>
</feature>
<keyword evidence="3" id="KW-1003">Cell membrane</keyword>
<evidence type="ECO:0000313" key="9">
    <source>
        <dbReference type="EMBL" id="QBB73009.1"/>
    </source>
</evidence>
<protein>
    <submittedName>
        <fullName evidence="9">Gustatory receptor</fullName>
    </submittedName>
</protein>
<evidence type="ECO:0000256" key="5">
    <source>
        <dbReference type="ARBA" id="ARBA00022989"/>
    </source>
</evidence>
<feature type="transmembrane region" description="Helical" evidence="8">
    <location>
        <begin position="148"/>
        <end position="166"/>
    </location>
</feature>
<feature type="transmembrane region" description="Helical" evidence="8">
    <location>
        <begin position="93"/>
        <end position="114"/>
    </location>
</feature>
<keyword evidence="6 8" id="KW-0472">Membrane</keyword>
<evidence type="ECO:0000256" key="2">
    <source>
        <dbReference type="ARBA" id="ARBA00005327"/>
    </source>
</evidence>
<keyword evidence="7 9" id="KW-0675">Receptor</keyword>
<dbReference type="PANTHER" id="PTHR21421:SF29">
    <property type="entry name" value="GUSTATORY RECEPTOR 5A FOR TREHALOSE-RELATED"/>
    <property type="match status" value="1"/>
</dbReference>
<keyword evidence="4 8" id="KW-0812">Transmembrane</keyword>
<dbReference type="PANTHER" id="PTHR21421">
    <property type="entry name" value="GUSTATORY RECEPTOR"/>
    <property type="match status" value="1"/>
</dbReference>
<evidence type="ECO:0000256" key="3">
    <source>
        <dbReference type="ARBA" id="ARBA00022475"/>
    </source>
</evidence>
<dbReference type="Pfam" id="PF06151">
    <property type="entry name" value="Trehalose_recp"/>
    <property type="match status" value="1"/>
</dbReference>
<evidence type="ECO:0000256" key="6">
    <source>
        <dbReference type="ARBA" id="ARBA00023136"/>
    </source>
</evidence>
<feature type="transmembrane region" description="Helical" evidence="8">
    <location>
        <begin position="42"/>
        <end position="63"/>
    </location>
</feature>
<dbReference type="AlphaFoldDB" id="A0A411HRE2"/>
<reference evidence="9" key="1">
    <citation type="submission" date="2018-05" db="EMBL/GenBank/DDBJ databases">
        <title>Identification and expression analysis of candidate chemosensory receptors in the white-spotted flower chafer, Protaetia brevitarsis.</title>
        <authorList>
            <person name="Zhang T."/>
        </authorList>
    </citation>
    <scope>NUCLEOTIDE SEQUENCE</scope>
</reference>
<comment type="subcellular location">
    <subcellularLocation>
        <location evidence="1">Cell membrane</location>
        <topology evidence="1">Multi-pass membrane protein</topology>
    </subcellularLocation>
</comment>
<dbReference type="EMBL" id="MH324910">
    <property type="protein sequence ID" value="QBB73009.1"/>
    <property type="molecule type" value="mRNA"/>
</dbReference>
<dbReference type="InterPro" id="IPR009318">
    <property type="entry name" value="Gustatory_rcpt"/>
</dbReference>
<comment type="similarity">
    <text evidence="2">Belongs to the insect chemoreceptor superfamily. Gustatory receptor (GR) family. Gr5a subfamily.</text>
</comment>